<gene>
    <name evidence="2" type="ORF">GPUH_LOCUS15112</name>
</gene>
<accession>A0A183E2C1</accession>
<dbReference type="GO" id="GO:0004252">
    <property type="term" value="F:serine-type endopeptidase activity"/>
    <property type="evidence" value="ECO:0007669"/>
    <property type="project" value="InterPro"/>
</dbReference>
<dbReference type="GO" id="GO:0070012">
    <property type="term" value="F:oligopeptidase activity"/>
    <property type="evidence" value="ECO:0007669"/>
    <property type="project" value="TreeGrafter"/>
</dbReference>
<dbReference type="AlphaFoldDB" id="A0A183E2C1"/>
<dbReference type="InterPro" id="IPR029058">
    <property type="entry name" value="AB_hydrolase_fold"/>
</dbReference>
<dbReference type="WBParaSite" id="GPUH_0001513201-mRNA-1">
    <property type="protein sequence ID" value="GPUH_0001513201-mRNA-1"/>
    <property type="gene ID" value="GPUH_0001513201"/>
</dbReference>
<dbReference type="SUPFAM" id="SSF50993">
    <property type="entry name" value="Peptidase/esterase 'gauge' domain"/>
    <property type="match status" value="1"/>
</dbReference>
<feature type="domain" description="Peptidase S9A N-terminal" evidence="1">
    <location>
        <begin position="26"/>
        <end position="75"/>
    </location>
</feature>
<keyword evidence="3" id="KW-1185">Reference proteome</keyword>
<dbReference type="PANTHER" id="PTHR42881:SF2">
    <property type="entry name" value="PROLYL ENDOPEPTIDASE"/>
    <property type="match status" value="1"/>
</dbReference>
<reference evidence="4" key="1">
    <citation type="submission" date="2016-06" db="UniProtKB">
        <authorList>
            <consortium name="WormBaseParasite"/>
        </authorList>
    </citation>
    <scope>IDENTIFICATION</scope>
</reference>
<dbReference type="EMBL" id="UYRT01082043">
    <property type="protein sequence ID" value="VDN25386.1"/>
    <property type="molecule type" value="Genomic_DNA"/>
</dbReference>
<dbReference type="OrthoDB" id="248387at2759"/>
<organism evidence="4">
    <name type="scientific">Gongylonema pulchrum</name>
    <dbReference type="NCBI Taxonomy" id="637853"/>
    <lineage>
        <taxon>Eukaryota</taxon>
        <taxon>Metazoa</taxon>
        <taxon>Ecdysozoa</taxon>
        <taxon>Nematoda</taxon>
        <taxon>Chromadorea</taxon>
        <taxon>Rhabditida</taxon>
        <taxon>Spirurina</taxon>
        <taxon>Spiruromorpha</taxon>
        <taxon>Spiruroidea</taxon>
        <taxon>Gongylonematidae</taxon>
        <taxon>Gongylonema</taxon>
    </lineage>
</organism>
<dbReference type="InterPro" id="IPR023302">
    <property type="entry name" value="Pept_S9A_N"/>
</dbReference>
<protein>
    <submittedName>
        <fullName evidence="4">Peptidase_S9_N domain-containing protein</fullName>
    </submittedName>
</protein>
<proteinExistence type="predicted"/>
<dbReference type="InterPro" id="IPR051167">
    <property type="entry name" value="Prolyl_oligopep/macrocyclase"/>
</dbReference>
<dbReference type="GO" id="GO:0005829">
    <property type="term" value="C:cytosol"/>
    <property type="evidence" value="ECO:0007669"/>
    <property type="project" value="TreeGrafter"/>
</dbReference>
<reference evidence="2 3" key="2">
    <citation type="submission" date="2018-11" db="EMBL/GenBank/DDBJ databases">
        <authorList>
            <consortium name="Pathogen Informatics"/>
        </authorList>
    </citation>
    <scope>NUCLEOTIDE SEQUENCE [LARGE SCALE GENOMIC DNA]</scope>
</reference>
<evidence type="ECO:0000259" key="1">
    <source>
        <dbReference type="Pfam" id="PF02897"/>
    </source>
</evidence>
<dbReference type="Pfam" id="PF02897">
    <property type="entry name" value="Peptidase_S9_N"/>
    <property type="match status" value="1"/>
</dbReference>
<sequence>MAVRKRPKLATEEEHCDICIDSSRYPIARKDENIVDNFHGIEVRDPYRWLEDSDSKETKSYVHKLNAVSESFIASAGK</sequence>
<name>A0A183E2C1_9BILA</name>
<dbReference type="Gene3D" id="3.40.50.1820">
    <property type="entry name" value="alpha/beta hydrolase"/>
    <property type="match status" value="1"/>
</dbReference>
<dbReference type="PANTHER" id="PTHR42881">
    <property type="entry name" value="PROLYL ENDOPEPTIDASE"/>
    <property type="match status" value="1"/>
</dbReference>
<evidence type="ECO:0000313" key="4">
    <source>
        <dbReference type="WBParaSite" id="GPUH_0001513201-mRNA-1"/>
    </source>
</evidence>
<dbReference type="Proteomes" id="UP000271098">
    <property type="component" value="Unassembled WGS sequence"/>
</dbReference>
<evidence type="ECO:0000313" key="2">
    <source>
        <dbReference type="EMBL" id="VDN25386.1"/>
    </source>
</evidence>
<evidence type="ECO:0000313" key="3">
    <source>
        <dbReference type="Proteomes" id="UP000271098"/>
    </source>
</evidence>